<proteinExistence type="predicted"/>
<gene>
    <name evidence="2" type="ORF">H9K75_05510</name>
</gene>
<sequence>MHRHDAHDNSGSQASKPGWRGLRCSLTVALLSLVGGQLALATGPNGPIGPQGKIGPRTAEDAEAAQNPGRAARTPAQAPMRADSAPGNRITVTNNTATNVRCAGDGSVSVNSVDVNGASLKGRTVIVQGHNATDVRSEDCAGQSDGGAQGPGSVPSQVNSIRIR</sequence>
<accession>A0A7H0GMF7</accession>
<dbReference type="RefSeq" id="WP_187725062.1">
    <property type="nucleotide sequence ID" value="NZ_CP060783.1"/>
</dbReference>
<evidence type="ECO:0000313" key="3">
    <source>
        <dbReference type="Proteomes" id="UP000516028"/>
    </source>
</evidence>
<dbReference type="AlphaFoldDB" id="A0A7H0GMF7"/>
<keyword evidence="3" id="KW-1185">Reference proteome</keyword>
<evidence type="ECO:0000256" key="1">
    <source>
        <dbReference type="SAM" id="MobiDB-lite"/>
    </source>
</evidence>
<dbReference type="KEGG" id="daer:H9K75_05510"/>
<dbReference type="Proteomes" id="UP000516028">
    <property type="component" value="Chromosome"/>
</dbReference>
<name>A0A7H0GMF7_9BURK</name>
<organism evidence="2 3">
    <name type="scientific">Diaphorobacter aerolatus</name>
    <dbReference type="NCBI Taxonomy" id="1288495"/>
    <lineage>
        <taxon>Bacteria</taxon>
        <taxon>Pseudomonadati</taxon>
        <taxon>Pseudomonadota</taxon>
        <taxon>Betaproteobacteria</taxon>
        <taxon>Burkholderiales</taxon>
        <taxon>Comamonadaceae</taxon>
        <taxon>Diaphorobacter</taxon>
    </lineage>
</organism>
<feature type="compositionally biased region" description="Polar residues" evidence="1">
    <location>
        <begin position="154"/>
        <end position="164"/>
    </location>
</feature>
<dbReference type="EMBL" id="CP060783">
    <property type="protein sequence ID" value="QNP49473.1"/>
    <property type="molecule type" value="Genomic_DNA"/>
</dbReference>
<reference evidence="2 3" key="1">
    <citation type="submission" date="2020-08" db="EMBL/GenBank/DDBJ databases">
        <title>Genome sequence of Diaphorobacter aerolatus KACC 16536T.</title>
        <authorList>
            <person name="Hyun D.-W."/>
            <person name="Bae J.-W."/>
        </authorList>
    </citation>
    <scope>NUCLEOTIDE SEQUENCE [LARGE SCALE GENOMIC DNA]</scope>
    <source>
        <strain evidence="2 3">KACC 16536</strain>
    </source>
</reference>
<protein>
    <submittedName>
        <fullName evidence="2">Uncharacterized protein</fullName>
    </submittedName>
</protein>
<feature type="region of interest" description="Disordered" evidence="1">
    <location>
        <begin position="41"/>
        <end position="92"/>
    </location>
</feature>
<evidence type="ECO:0000313" key="2">
    <source>
        <dbReference type="EMBL" id="QNP49473.1"/>
    </source>
</evidence>
<feature type="region of interest" description="Disordered" evidence="1">
    <location>
        <begin position="133"/>
        <end position="164"/>
    </location>
</feature>